<name>A0AAI9DJ47_PLUGE</name>
<feature type="domain" description="FAS1-like dehydratase" evidence="1">
    <location>
        <begin position="65"/>
        <end position="136"/>
    </location>
</feature>
<dbReference type="GO" id="GO:0019171">
    <property type="term" value="F:(3R)-hydroxyacyl-[acyl-carrier-protein] dehydratase activity"/>
    <property type="evidence" value="ECO:0007669"/>
    <property type="project" value="TreeGrafter"/>
</dbReference>
<dbReference type="InterPro" id="IPR029069">
    <property type="entry name" value="HotDog_dom_sf"/>
</dbReference>
<proteinExistence type="predicted"/>
<dbReference type="PANTHER" id="PTHR28152:SF1">
    <property type="entry name" value="HYDROXYACYL-THIOESTER DEHYDRATASE TYPE 2, MITOCHONDRIAL"/>
    <property type="match status" value="1"/>
</dbReference>
<dbReference type="Gene3D" id="3.10.129.10">
    <property type="entry name" value="Hotdog Thioesterase"/>
    <property type="match status" value="2"/>
</dbReference>
<dbReference type="RefSeq" id="WP_080965046.1">
    <property type="nucleotide sequence ID" value="NZ_JAYKLB010000005.1"/>
</dbReference>
<accession>A0AAI9DJ47</accession>
<dbReference type="PANTHER" id="PTHR28152">
    <property type="entry name" value="HYDROXYACYL-THIOESTER DEHYDRATASE TYPE 2, MITOCHONDRIAL"/>
    <property type="match status" value="1"/>
</dbReference>
<dbReference type="InterPro" id="IPR052741">
    <property type="entry name" value="Mitochondrial_HTD2"/>
</dbReference>
<dbReference type="Pfam" id="PF13452">
    <property type="entry name" value="FAS1_DH_region"/>
    <property type="match status" value="1"/>
</dbReference>
<gene>
    <name evidence="2" type="ORF">QEG54_003184</name>
</gene>
<dbReference type="InterPro" id="IPR039569">
    <property type="entry name" value="FAS1-like_DH_region"/>
</dbReference>
<dbReference type="EMBL" id="ABLOKC030000017">
    <property type="protein sequence ID" value="EML1472432.1"/>
    <property type="molecule type" value="Genomic_DNA"/>
</dbReference>
<dbReference type="AlphaFoldDB" id="A0AAI9DJ47"/>
<sequence>MHVHDMHAPDLHSWRPEAQRLTDLLVPGPARRLAATLDRRGDDLRSGAPLPPLWHWLYFLPADPQSALAADGHPQKGAFLPPVSLPRRMWAAGTLTWHSPLRLGESVERTSQVKGIEEKEGASGRLVFVEVEHRYRAGERDLLTEVHTIVYREAVTGAPATRRASAPLPEAQFSREILPDPRLLFRYSALTFNTHRIHYDLDYVTREEHYPGLVVHGPLTATLLMDLLRQHAPAAAVRSMAFRALAPLFSPNPVRLNGRIDGDTATLWATGPDGQTAMKATVQIN</sequence>
<protein>
    <submittedName>
        <fullName evidence="2">MaoC family dehydratase N-terminal domain-containing protein</fullName>
    </submittedName>
</protein>
<reference evidence="2" key="1">
    <citation type="submission" date="2024-02" db="EMBL/GenBank/DDBJ databases">
        <authorList>
            <consortium name="Clinical and Environmental Microbiology Branch: Whole genome sequencing antimicrobial resistance pathogens in the healthcare setting"/>
        </authorList>
    </citation>
    <scope>NUCLEOTIDE SEQUENCE</scope>
    <source>
        <strain evidence="2">2021DK-00143</strain>
    </source>
</reference>
<dbReference type="SUPFAM" id="SSF54637">
    <property type="entry name" value="Thioesterase/thiol ester dehydrase-isomerase"/>
    <property type="match status" value="2"/>
</dbReference>
<organism evidence="2">
    <name type="scientific">Pluralibacter gergoviae</name>
    <name type="common">Enterobacter gergoviae</name>
    <dbReference type="NCBI Taxonomy" id="61647"/>
    <lineage>
        <taxon>Bacteria</taxon>
        <taxon>Pseudomonadati</taxon>
        <taxon>Pseudomonadota</taxon>
        <taxon>Gammaproteobacteria</taxon>
        <taxon>Enterobacterales</taxon>
        <taxon>Enterobacteriaceae</taxon>
        <taxon>Pluralibacter</taxon>
    </lineage>
</organism>
<evidence type="ECO:0000313" key="2">
    <source>
        <dbReference type="EMBL" id="EML1472432.1"/>
    </source>
</evidence>
<evidence type="ECO:0000259" key="1">
    <source>
        <dbReference type="Pfam" id="PF13452"/>
    </source>
</evidence>
<comment type="caution">
    <text evidence="2">The sequence shown here is derived from an EMBL/GenBank/DDBJ whole genome shotgun (WGS) entry which is preliminary data.</text>
</comment>